<proteinExistence type="predicted"/>
<comment type="caution">
    <text evidence="2">The sequence shown here is derived from an EMBL/GenBank/DDBJ whole genome shotgun (WGS) entry which is preliminary data.</text>
</comment>
<dbReference type="Proteomes" id="UP000499080">
    <property type="component" value="Unassembled WGS sequence"/>
</dbReference>
<evidence type="ECO:0000256" key="1">
    <source>
        <dbReference type="SAM" id="MobiDB-lite"/>
    </source>
</evidence>
<feature type="region of interest" description="Disordered" evidence="1">
    <location>
        <begin position="29"/>
        <end position="51"/>
    </location>
</feature>
<dbReference type="EMBL" id="BGPR01029800">
    <property type="protein sequence ID" value="GBO01823.1"/>
    <property type="molecule type" value="Genomic_DNA"/>
</dbReference>
<dbReference type="AlphaFoldDB" id="A0A4Y2TMF7"/>
<sequence>MVEDYPAGSQHNIVIFAENCPSSETLVHCSKMRPKSSPPSQRRKKPEGLPETFSYTLNTGGEKIHRAPETYGNSLTQAGKEIQRLRLFVCRIMGKKLNTQFQRLIFSRLERKLETNLN</sequence>
<accession>A0A4Y2TMF7</accession>
<name>A0A4Y2TMF7_ARAVE</name>
<reference evidence="2 3" key="1">
    <citation type="journal article" date="2019" name="Sci. Rep.">
        <title>Orb-weaving spider Araneus ventricosus genome elucidates the spidroin gene catalogue.</title>
        <authorList>
            <person name="Kono N."/>
            <person name="Nakamura H."/>
            <person name="Ohtoshi R."/>
            <person name="Moran D.A.P."/>
            <person name="Shinohara A."/>
            <person name="Yoshida Y."/>
            <person name="Fujiwara M."/>
            <person name="Mori M."/>
            <person name="Tomita M."/>
            <person name="Arakawa K."/>
        </authorList>
    </citation>
    <scope>NUCLEOTIDE SEQUENCE [LARGE SCALE GENOMIC DNA]</scope>
</reference>
<protein>
    <submittedName>
        <fullName evidence="2">Uncharacterized protein</fullName>
    </submittedName>
</protein>
<organism evidence="2 3">
    <name type="scientific">Araneus ventricosus</name>
    <name type="common">Orbweaver spider</name>
    <name type="synonym">Epeira ventricosa</name>
    <dbReference type="NCBI Taxonomy" id="182803"/>
    <lineage>
        <taxon>Eukaryota</taxon>
        <taxon>Metazoa</taxon>
        <taxon>Ecdysozoa</taxon>
        <taxon>Arthropoda</taxon>
        <taxon>Chelicerata</taxon>
        <taxon>Arachnida</taxon>
        <taxon>Araneae</taxon>
        <taxon>Araneomorphae</taxon>
        <taxon>Entelegynae</taxon>
        <taxon>Araneoidea</taxon>
        <taxon>Araneidae</taxon>
        <taxon>Araneus</taxon>
    </lineage>
</organism>
<evidence type="ECO:0000313" key="2">
    <source>
        <dbReference type="EMBL" id="GBO01823.1"/>
    </source>
</evidence>
<evidence type="ECO:0000313" key="3">
    <source>
        <dbReference type="Proteomes" id="UP000499080"/>
    </source>
</evidence>
<keyword evidence="3" id="KW-1185">Reference proteome</keyword>
<gene>
    <name evidence="2" type="ORF">AVEN_180398_1</name>
</gene>